<feature type="compositionally biased region" description="Basic and acidic residues" evidence="6">
    <location>
        <begin position="567"/>
        <end position="577"/>
    </location>
</feature>
<dbReference type="PROSITE" id="PS00973">
    <property type="entry name" value="USP_2"/>
    <property type="match status" value="1"/>
</dbReference>
<feature type="compositionally biased region" description="Polar residues" evidence="6">
    <location>
        <begin position="1228"/>
        <end position="1239"/>
    </location>
</feature>
<feature type="region of interest" description="Disordered" evidence="6">
    <location>
        <begin position="2017"/>
        <end position="2080"/>
    </location>
</feature>
<evidence type="ECO:0000256" key="1">
    <source>
        <dbReference type="ARBA" id="ARBA00000707"/>
    </source>
</evidence>
<feature type="region of interest" description="Disordered" evidence="6">
    <location>
        <begin position="1951"/>
        <end position="1982"/>
    </location>
</feature>
<feature type="compositionally biased region" description="Low complexity" evidence="6">
    <location>
        <begin position="1341"/>
        <end position="1355"/>
    </location>
</feature>
<name>A0A8B7NKH2_HYAAZ</name>
<feature type="region of interest" description="Disordered" evidence="6">
    <location>
        <begin position="391"/>
        <end position="423"/>
    </location>
</feature>
<evidence type="ECO:0000313" key="10">
    <source>
        <dbReference type="RefSeq" id="XP_018014152.1"/>
    </source>
</evidence>
<dbReference type="GO" id="GO:0008270">
    <property type="term" value="F:zinc ion binding"/>
    <property type="evidence" value="ECO:0007669"/>
    <property type="project" value="UniProtKB-KW"/>
</dbReference>
<feature type="region of interest" description="Disordered" evidence="6">
    <location>
        <begin position="446"/>
        <end position="501"/>
    </location>
</feature>
<comment type="catalytic activity">
    <reaction evidence="1">
        <text>Thiol-dependent hydrolysis of ester, thioester, amide, peptide and isopeptide bonds formed by the C-terminal Gly of ubiquitin (a 76-residue protein attached to proteins as an intracellular targeting signal).</text>
        <dbReference type="EC" id="3.4.19.12"/>
    </reaction>
</comment>
<proteinExistence type="predicted"/>
<keyword evidence="4" id="KW-0862">Zinc</keyword>
<feature type="domain" description="RING-type" evidence="7">
    <location>
        <begin position="1388"/>
        <end position="1439"/>
    </location>
</feature>
<dbReference type="GO" id="GO:0016579">
    <property type="term" value="P:protein deubiquitination"/>
    <property type="evidence" value="ECO:0007669"/>
    <property type="project" value="InterPro"/>
</dbReference>
<feature type="region of interest" description="Disordered" evidence="6">
    <location>
        <begin position="1334"/>
        <end position="1363"/>
    </location>
</feature>
<feature type="compositionally biased region" description="Polar residues" evidence="6">
    <location>
        <begin position="2017"/>
        <end position="2030"/>
    </location>
</feature>
<evidence type="ECO:0000256" key="3">
    <source>
        <dbReference type="ARBA" id="ARBA00022771"/>
    </source>
</evidence>
<organism evidence="9 10">
    <name type="scientific">Hyalella azteca</name>
    <name type="common">Amphipod</name>
    <dbReference type="NCBI Taxonomy" id="294128"/>
    <lineage>
        <taxon>Eukaryota</taxon>
        <taxon>Metazoa</taxon>
        <taxon>Ecdysozoa</taxon>
        <taxon>Arthropoda</taxon>
        <taxon>Crustacea</taxon>
        <taxon>Multicrustacea</taxon>
        <taxon>Malacostraca</taxon>
        <taxon>Eumalacostraca</taxon>
        <taxon>Peracarida</taxon>
        <taxon>Amphipoda</taxon>
        <taxon>Senticaudata</taxon>
        <taxon>Talitrida</taxon>
        <taxon>Talitroidea</taxon>
        <taxon>Hyalellidae</taxon>
        <taxon>Hyalella</taxon>
    </lineage>
</organism>
<dbReference type="InterPro" id="IPR001394">
    <property type="entry name" value="Peptidase_C19_UCH"/>
</dbReference>
<gene>
    <name evidence="10" type="primary">LOC108671170</name>
</gene>
<feature type="compositionally biased region" description="Polar residues" evidence="6">
    <location>
        <begin position="599"/>
        <end position="621"/>
    </location>
</feature>
<feature type="compositionally biased region" description="Low complexity" evidence="6">
    <location>
        <begin position="848"/>
        <end position="874"/>
    </location>
</feature>
<dbReference type="SUPFAM" id="SSF54001">
    <property type="entry name" value="Cysteine proteinases"/>
    <property type="match status" value="1"/>
</dbReference>
<feature type="compositionally biased region" description="Low complexity" evidence="6">
    <location>
        <begin position="2031"/>
        <end position="2045"/>
    </location>
</feature>
<dbReference type="PANTHER" id="PTHR21646">
    <property type="entry name" value="UBIQUITIN CARBOXYL-TERMINAL HYDROLASE"/>
    <property type="match status" value="1"/>
</dbReference>
<feature type="domain" description="USP" evidence="8">
    <location>
        <begin position="258"/>
        <end position="1749"/>
    </location>
</feature>
<feature type="region of interest" description="Disordered" evidence="6">
    <location>
        <begin position="1"/>
        <end position="93"/>
    </location>
</feature>
<evidence type="ECO:0000259" key="8">
    <source>
        <dbReference type="PROSITE" id="PS50235"/>
    </source>
</evidence>
<dbReference type="OrthoDB" id="2248014at2759"/>
<dbReference type="OMA" id="VICEECQ"/>
<dbReference type="EC" id="3.4.19.12" evidence="2"/>
<dbReference type="InterPro" id="IPR001841">
    <property type="entry name" value="Znf_RING"/>
</dbReference>
<dbReference type="RefSeq" id="XP_018014152.1">
    <property type="nucleotide sequence ID" value="XM_018158663.1"/>
</dbReference>
<feature type="region of interest" description="Disordered" evidence="6">
    <location>
        <begin position="1220"/>
        <end position="1267"/>
    </location>
</feature>
<dbReference type="Proteomes" id="UP000694843">
    <property type="component" value="Unplaced"/>
</dbReference>
<dbReference type="PROSITE" id="PS50235">
    <property type="entry name" value="USP_3"/>
    <property type="match status" value="1"/>
</dbReference>
<dbReference type="GO" id="GO:0004843">
    <property type="term" value="F:cysteine-type deubiquitinase activity"/>
    <property type="evidence" value="ECO:0007669"/>
    <property type="project" value="UniProtKB-EC"/>
</dbReference>
<reference evidence="10" key="1">
    <citation type="submission" date="2025-08" db="UniProtKB">
        <authorList>
            <consortium name="RefSeq"/>
        </authorList>
    </citation>
    <scope>IDENTIFICATION</scope>
    <source>
        <tissue evidence="10">Whole organism</tissue>
    </source>
</reference>
<dbReference type="InterPro" id="IPR050185">
    <property type="entry name" value="Ub_carboxyl-term_hydrolase"/>
</dbReference>
<feature type="region of interest" description="Disordered" evidence="6">
    <location>
        <begin position="846"/>
        <end position="883"/>
    </location>
</feature>
<evidence type="ECO:0000256" key="4">
    <source>
        <dbReference type="ARBA" id="ARBA00022833"/>
    </source>
</evidence>
<feature type="compositionally biased region" description="Acidic residues" evidence="6">
    <location>
        <begin position="578"/>
        <end position="590"/>
    </location>
</feature>
<evidence type="ECO:0000256" key="2">
    <source>
        <dbReference type="ARBA" id="ARBA00012759"/>
    </source>
</evidence>
<feature type="compositionally biased region" description="Basic and acidic residues" evidence="6">
    <location>
        <begin position="1099"/>
        <end position="1109"/>
    </location>
</feature>
<dbReference type="PROSITE" id="PS00972">
    <property type="entry name" value="USP_1"/>
    <property type="match status" value="1"/>
</dbReference>
<dbReference type="CDD" id="cd02674">
    <property type="entry name" value="Peptidase_C19R"/>
    <property type="match status" value="1"/>
</dbReference>
<dbReference type="KEGG" id="hazt:108671170"/>
<protein>
    <recommendedName>
        <fullName evidence="2">ubiquitinyl hydrolase 1</fullName>
        <ecNumber evidence="2">3.4.19.12</ecNumber>
    </recommendedName>
</protein>
<evidence type="ECO:0000259" key="7">
    <source>
        <dbReference type="PROSITE" id="PS50089"/>
    </source>
</evidence>
<sequence length="2080" mass="222573">MDEHEKQAFKDTAVISDTDCAGMEDSDELDSSNDGAGHIKLNSSIDADFGYQPPTPIQNSPEDHLSPSSMTSCDLERPSPLEGSPCMDCSDDGGSDDIRGSVATAAITSSWVSSGGGCYGAYSDDSSSHPGLGYVGSSQLQNSPCGSPPANASIATSFLGPLMLPGTSEKTQGSQSEGSVLGDSNIFGVTPACDMQDFADVGGSDSGKAKTDATAEEGGQGSSGLVYGPVMPWQRFNTVPIEDASNCDVEGSCIAGECGLQNLGNTCFMAAGLQCLLNTPPFVEYFFCHPHDSEEGSLVAGFSELVHKVWSGRFSSTRPVAFKQAFGNHWRDFQDYRQHDCQEFVTLLLEGLRKQMSLKLPAKLNNDDDILCCSKTSPAAPLQEADGLFSTHWPTGAESFSEDSKDSDIQRPGGGLASEPTADSEAVILPSNECCMEMDTGEDLASLLLPSPSLPASPPSPRVVIKHPDEQSRGSGESQEDGCEDSGATSPKSSVSSSSVDSHLINMRLQPIPEEVLLHAASSSLLRERQAVPELTGTSRLKQRRLQGLSHSSTSSGFNGAVSLERISNDERDPRLNEDEDSRMEEDFDEFEGRGSYRDNINSSADADSTFPQSDLVTSAHSSKKQASHRVVSFNPCSPSGMLVSSSSDSAEAIVSKSDAPHSSNELINNNSTVAAKLPLPLPDVLQNTIASNETNVMIGMDTSPDVSSSLDTYCSNVNVLDIMKESKTSNVNVLVTENQPNNELLFDSEKYAKCDKAKLKESLDNLGHDVGDTALKDNNLMSLSRKIMVQENLQGKKGKRSNCLLEPNSSVEGILNNLKENSDIISHKKIRLEEKNIQLELERSNHVQDSLSSSSSTSDVGQSSSSSSSSTSGAPPSPKPQECISNIARVAAAAAAADAVQAGSSSSIIERNADRDLRLAEESWKNFIGEGEGSVLMDTFYGQFKSCLVCSVCGHSSVKFDPFGTLSVPLPHANETQIVVTYVSYDKSPALRCLVTLNKMSDVRDLKAAVVQLLTQDFSRRNAAARPATASSSSSSTGCTASYEDIPGQCIDEDGVAENNLSGVDNNELQDCKMEENEGMSMDDVCFTGNKNVNNDNDDQKEIKRDGLRTSQKNKKRKSSLCKPPEVSQLIVAELLDNHIARILEDTLMTKYVNKTSRSVYAYHLLTSSPPSPYHLPCSPPPVPPNPSTKYKTRISPTLAREESVAMTDLSPGLKGGSKICNPLLADQNQSSPTSPSSCPLRHSPVSSNVPLSQSPEPRLTSHSNQTSALKSCLASSSSKTFSKPFSKLLPGLNVHSGGIDGGNARCSYSDPSKSEKPFYVHPVATNATPGGVIGGAGGSTTTPPSGYPPASASLSFNDAPSSSSRDVAEECRPAEVSEEGSEWKTCNICLEEMCQTELKTHDHCYDCLLCETCIDMSVKHHGTESDSGGSLPCPVCQTSLTRDSLIPVARRPANKPKPRLLRVGVVFRLDAENADNNKRQTSLLGHPRLLLLPSTLPLGDLWSALQHCIPPGADCQLLLVDGRGYNCSRCLFVSHCRGCDVVKSSGARAGSGSGDVQTVRLQAGDTICVRFTRLTAMQRYNLSATKEHPSLALRRQESPLTLYDCLRTFTRSEKLESSESWYCPECECKQPATKTVSIWKCPPYLILHLERFLFHGTSSSKLDDKVIFPVENLDMREYFGGRCSGPQLYNLYGVVCHVGVVQAGHYTSLVRSPVSGQWRHFNDECVTARKPSEDEYSSAYLLFYHRNDLPFRLHLPRVFSFLPNRDCEATTTAGSVAEGSPIIDGRCGPSSPVIDITDHDNNPTFDDPTFSDPTFDAVCADAEQATGDQDVSNLETFPTGDNEAKNFPVSQVAGASAADKGFSSSNAEFDESPSKRKKLLLPTTRRMSTDGYVEDSCITKNSFTDKGSTVPQSSLATSVKPLPHSSTLDSFSLGSNFIDASVISSSTRSSSSVRAVDLPSSTADGSSSTADGATSSTSMTSALGSRASSTLDVVGASSSSSSKAFVACVSQSSDAPQYSSRDAGSECTSSEQVEGVSSSSSSSRHYGRDAGQHNVSNSADLCTQSNNLDFEPEESNLH</sequence>
<feature type="compositionally biased region" description="Acidic residues" evidence="6">
    <location>
        <begin position="22"/>
        <end position="31"/>
    </location>
</feature>
<feature type="compositionally biased region" description="Polar residues" evidence="6">
    <location>
        <begin position="1246"/>
        <end position="1267"/>
    </location>
</feature>
<dbReference type="PROSITE" id="PS50089">
    <property type="entry name" value="ZF_RING_2"/>
    <property type="match status" value="1"/>
</dbReference>
<keyword evidence="3 5" id="KW-0863">Zinc-finger</keyword>
<keyword evidence="9" id="KW-1185">Reference proteome</keyword>
<feature type="region of interest" description="Disordered" evidence="6">
    <location>
        <begin position="1092"/>
        <end position="1124"/>
    </location>
</feature>
<feature type="compositionally biased region" description="Pro residues" evidence="6">
    <location>
        <begin position="452"/>
        <end position="461"/>
    </location>
</feature>
<feature type="region of interest" description="Disordered" evidence="6">
    <location>
        <begin position="536"/>
        <end position="627"/>
    </location>
</feature>
<dbReference type="Pfam" id="PF00443">
    <property type="entry name" value="UCH"/>
    <property type="match status" value="2"/>
</dbReference>
<evidence type="ECO:0000256" key="6">
    <source>
        <dbReference type="SAM" id="MobiDB-lite"/>
    </source>
</evidence>
<feature type="compositionally biased region" description="Polar residues" evidence="6">
    <location>
        <begin position="549"/>
        <end position="558"/>
    </location>
</feature>
<dbReference type="InterPro" id="IPR028889">
    <property type="entry name" value="USP"/>
</dbReference>
<dbReference type="GeneID" id="108671170"/>
<dbReference type="Gene3D" id="3.90.70.10">
    <property type="entry name" value="Cysteine proteinases"/>
    <property type="match status" value="3"/>
</dbReference>
<keyword evidence="3 5" id="KW-0479">Metal-binding</keyword>
<evidence type="ECO:0000313" key="9">
    <source>
        <dbReference type="Proteomes" id="UP000694843"/>
    </source>
</evidence>
<feature type="compositionally biased region" description="Polar residues" evidence="6">
    <location>
        <begin position="2055"/>
        <end position="2070"/>
    </location>
</feature>
<dbReference type="PANTHER" id="PTHR21646:SF35">
    <property type="match status" value="1"/>
</dbReference>
<evidence type="ECO:0000256" key="5">
    <source>
        <dbReference type="PROSITE-ProRule" id="PRU00175"/>
    </source>
</evidence>
<dbReference type="InterPro" id="IPR018200">
    <property type="entry name" value="USP_CS"/>
</dbReference>
<accession>A0A8B7NKH2</accession>
<dbReference type="InterPro" id="IPR038765">
    <property type="entry name" value="Papain-like_cys_pep_sf"/>
</dbReference>